<dbReference type="PROSITE" id="PS51257">
    <property type="entry name" value="PROKAR_LIPOPROTEIN"/>
    <property type="match status" value="1"/>
</dbReference>
<dbReference type="OrthoDB" id="975810at2"/>
<proteinExistence type="predicted"/>
<dbReference type="RefSeq" id="WP_025074406.1">
    <property type="nucleotide sequence ID" value="NZ_FQVD01000009.1"/>
</dbReference>
<dbReference type="STRING" id="871325.SAMN05444349_10940"/>
<keyword evidence="2" id="KW-1185">Reference proteome</keyword>
<protein>
    <recommendedName>
        <fullName evidence="3">Cell surface protein</fullName>
    </recommendedName>
</protein>
<gene>
    <name evidence="1" type="ORF">SAMN05444349_10940</name>
</gene>
<organism evidence="1 2">
    <name type="scientific">Bacteroides faecichinchillae</name>
    <dbReference type="NCBI Taxonomy" id="871325"/>
    <lineage>
        <taxon>Bacteria</taxon>
        <taxon>Pseudomonadati</taxon>
        <taxon>Bacteroidota</taxon>
        <taxon>Bacteroidia</taxon>
        <taxon>Bacteroidales</taxon>
        <taxon>Bacteroidaceae</taxon>
        <taxon>Bacteroides</taxon>
    </lineage>
</organism>
<accession>A0A1M4XXF5</accession>
<evidence type="ECO:0000313" key="1">
    <source>
        <dbReference type="EMBL" id="SHE98118.1"/>
    </source>
</evidence>
<dbReference type="EMBL" id="FQVD01000009">
    <property type="protein sequence ID" value="SHE98118.1"/>
    <property type="molecule type" value="Genomic_DNA"/>
</dbReference>
<dbReference type="Proteomes" id="UP000184436">
    <property type="component" value="Unassembled WGS sequence"/>
</dbReference>
<sequence>MKKHWYILAIIATIFSSCGNDHDELLPNNNDGELKVLEYCPAPGQFINDGYNCQTMDEANTYAEERFKKKGFVSLGAFGGYITVKMPKEIKNRKGYDFAIIGNPFSGSSEPGIVWVSRDDNGNGKADDVWYELNGSDETTRDYSVTYYRPDEIGDIPWEDNQGESGTITHLPQFHKQMYYPNWIKTSSYTLTGSKLEPRTEQVEGEWHNKDFGEGYADNWGKDIAKDEYGNYRYNQFDLDNAVDSNGDPVQLESIHFVKVQSAILKNAGVIGEVSTEVAGFKAF</sequence>
<evidence type="ECO:0000313" key="2">
    <source>
        <dbReference type="Proteomes" id="UP000184436"/>
    </source>
</evidence>
<evidence type="ECO:0008006" key="3">
    <source>
        <dbReference type="Google" id="ProtNLM"/>
    </source>
</evidence>
<reference evidence="1 2" key="1">
    <citation type="submission" date="2016-11" db="EMBL/GenBank/DDBJ databases">
        <authorList>
            <person name="Jaros S."/>
            <person name="Januszkiewicz K."/>
            <person name="Wedrychowicz H."/>
        </authorList>
    </citation>
    <scope>NUCLEOTIDE SEQUENCE [LARGE SCALE GENOMIC DNA]</scope>
    <source>
        <strain evidence="1 2">DSM 26883</strain>
    </source>
</reference>
<name>A0A1M4XXF5_9BACE</name>
<dbReference type="AlphaFoldDB" id="A0A1M4XXF5"/>